<protein>
    <submittedName>
        <fullName evidence="5">Polysaccharide deacetylase family protein</fullName>
    </submittedName>
</protein>
<name>A0A7D5ZE00_9NEIS</name>
<dbReference type="CDD" id="cd10917">
    <property type="entry name" value="CE4_NodB_like_6s_7s"/>
    <property type="match status" value="1"/>
</dbReference>
<proteinExistence type="predicted"/>
<feature type="domain" description="NodB homology" evidence="4">
    <location>
        <begin position="100"/>
        <end position="290"/>
    </location>
</feature>
<dbReference type="SUPFAM" id="SSF54427">
    <property type="entry name" value="NTF2-like"/>
    <property type="match status" value="1"/>
</dbReference>
<dbReference type="AlphaFoldDB" id="A0A7D5ZE00"/>
<dbReference type="InterPro" id="IPR032710">
    <property type="entry name" value="NTF2-like_dom_sf"/>
</dbReference>
<sequence length="430" mass="47709">MTATHQRGIIYRTIGTFLVCASGWVRSIFLYSEVMGMFSKVNLTVGFVAILVTGIVSAQSPARLRTPVVENRGQVAAVELERQAQLFPRTFFMEGLGERKQIAFTFDDGPSADTPALLDVLKQQNVKATFFWQGQNVLQYPEIVKRALAEGHTLANHSFSHPNLSKMEEGGAWWDYQILKTQQAFQKVVGFQPALMRPPYGFLNDNQVKSLQAKNMAAILWSVDSADWFYTWQHALDEVASAKIEAVIQQYIHPEAIVLMHDSGGRGRVPTIMAVKTLIPALRQQGYQFTTVDQLLGIPAKLNAAAVGVGPRGLDATLTQFFALHNLANAEVSLEQWSQVLDSQFVFNTPDGVYRGIAAYTDYLAKLQQQFPGMKLELSGKPNQVNDQALFAWRLLDAQGAQLAQGVNSVGLSADGRIKQANVFMDRQLR</sequence>
<dbReference type="Gene3D" id="3.10.450.50">
    <property type="match status" value="1"/>
</dbReference>
<dbReference type="InterPro" id="IPR002509">
    <property type="entry name" value="NODB_dom"/>
</dbReference>
<reference evidence="5 6" key="1">
    <citation type="journal article" date="2016" name="Int. J. Syst. Evol. Microbiol.">
        <title>Chitinibacter fontanus sp. nov., isolated from a spring.</title>
        <authorList>
            <person name="Sheu S.Y."/>
            <person name="Li Y.S."/>
            <person name="Young C.C."/>
            <person name="Chen W.M."/>
        </authorList>
    </citation>
    <scope>NUCLEOTIDE SEQUENCE [LARGE SCALE GENOMIC DNA]</scope>
    <source>
        <strain evidence="5 6">STM-7</strain>
    </source>
</reference>
<dbReference type="GO" id="GO:0016020">
    <property type="term" value="C:membrane"/>
    <property type="evidence" value="ECO:0007669"/>
    <property type="project" value="TreeGrafter"/>
</dbReference>
<dbReference type="InterPro" id="IPR011330">
    <property type="entry name" value="Glyco_hydro/deAcase_b/a-brl"/>
</dbReference>
<dbReference type="PROSITE" id="PS51677">
    <property type="entry name" value="NODB"/>
    <property type="match status" value="1"/>
</dbReference>
<organism evidence="5 6">
    <name type="scientific">Chitinibacter fontanus</name>
    <dbReference type="NCBI Taxonomy" id="1737446"/>
    <lineage>
        <taxon>Bacteria</taxon>
        <taxon>Pseudomonadati</taxon>
        <taxon>Pseudomonadota</taxon>
        <taxon>Betaproteobacteria</taxon>
        <taxon>Neisseriales</taxon>
        <taxon>Chitinibacteraceae</taxon>
        <taxon>Chitinibacter</taxon>
    </lineage>
</organism>
<evidence type="ECO:0000256" key="3">
    <source>
        <dbReference type="SAM" id="Phobius"/>
    </source>
</evidence>
<keyword evidence="6" id="KW-1185">Reference proteome</keyword>
<keyword evidence="3" id="KW-0472">Membrane</keyword>
<dbReference type="GO" id="GO:0016810">
    <property type="term" value="F:hydrolase activity, acting on carbon-nitrogen (but not peptide) bonds"/>
    <property type="evidence" value="ECO:0007669"/>
    <property type="project" value="InterPro"/>
</dbReference>
<dbReference type="GO" id="GO:0046872">
    <property type="term" value="F:metal ion binding"/>
    <property type="evidence" value="ECO:0007669"/>
    <property type="project" value="UniProtKB-KW"/>
</dbReference>
<dbReference type="Gene3D" id="3.20.20.370">
    <property type="entry name" value="Glycoside hydrolase/deacetylase"/>
    <property type="match status" value="1"/>
</dbReference>
<dbReference type="PANTHER" id="PTHR10587">
    <property type="entry name" value="GLYCOSYL TRANSFERASE-RELATED"/>
    <property type="match status" value="1"/>
</dbReference>
<evidence type="ECO:0000259" key="4">
    <source>
        <dbReference type="PROSITE" id="PS51677"/>
    </source>
</evidence>
<keyword evidence="2" id="KW-0378">Hydrolase</keyword>
<dbReference type="InterPro" id="IPR050248">
    <property type="entry name" value="Polysacc_deacetylase_ArnD"/>
</dbReference>
<evidence type="ECO:0000256" key="2">
    <source>
        <dbReference type="ARBA" id="ARBA00022801"/>
    </source>
</evidence>
<dbReference type="KEGG" id="cfon:HZU75_09805"/>
<evidence type="ECO:0000313" key="6">
    <source>
        <dbReference type="Proteomes" id="UP000510822"/>
    </source>
</evidence>
<evidence type="ECO:0000256" key="1">
    <source>
        <dbReference type="ARBA" id="ARBA00022723"/>
    </source>
</evidence>
<gene>
    <name evidence="5" type="ORF">HZU75_09805</name>
</gene>
<accession>A0A7D5ZE00</accession>
<dbReference type="GO" id="GO:0005975">
    <property type="term" value="P:carbohydrate metabolic process"/>
    <property type="evidence" value="ECO:0007669"/>
    <property type="project" value="InterPro"/>
</dbReference>
<keyword evidence="3" id="KW-0812">Transmembrane</keyword>
<dbReference type="RefSeq" id="WP_180305913.1">
    <property type="nucleotide sequence ID" value="NZ_CP058952.1"/>
</dbReference>
<dbReference type="PANTHER" id="PTHR10587:SF133">
    <property type="entry name" value="CHITIN DEACETYLASE 1-RELATED"/>
    <property type="match status" value="1"/>
</dbReference>
<dbReference type="EMBL" id="CP058952">
    <property type="protein sequence ID" value="QLI81806.1"/>
    <property type="molecule type" value="Genomic_DNA"/>
</dbReference>
<evidence type="ECO:0000313" key="5">
    <source>
        <dbReference type="EMBL" id="QLI81806.1"/>
    </source>
</evidence>
<feature type="transmembrane region" description="Helical" evidence="3">
    <location>
        <begin position="9"/>
        <end position="31"/>
    </location>
</feature>
<dbReference type="Proteomes" id="UP000510822">
    <property type="component" value="Chromosome"/>
</dbReference>
<keyword evidence="1" id="KW-0479">Metal-binding</keyword>
<dbReference type="Pfam" id="PF01522">
    <property type="entry name" value="Polysacc_deac_1"/>
    <property type="match status" value="1"/>
</dbReference>
<dbReference type="SUPFAM" id="SSF88713">
    <property type="entry name" value="Glycoside hydrolase/deacetylase"/>
    <property type="match status" value="1"/>
</dbReference>
<keyword evidence="3" id="KW-1133">Transmembrane helix</keyword>